<gene>
    <name evidence="2" type="primary">P0710A02.2</name>
</gene>
<dbReference type="AlphaFoldDB" id="Q5ZD31"/>
<proteinExistence type="predicted"/>
<accession>Q5ZD31</accession>
<dbReference type="Proteomes" id="UP000817658">
    <property type="component" value="Chromosome 1"/>
</dbReference>
<protein>
    <submittedName>
        <fullName evidence="2">Uncharacterized protein P0710A02.2</fullName>
    </submittedName>
</protein>
<evidence type="ECO:0000313" key="2">
    <source>
        <dbReference type="EMBL" id="BAD52693.1"/>
    </source>
</evidence>
<dbReference type="EMBL" id="AP003048">
    <property type="protein sequence ID" value="BAD52693.1"/>
    <property type="molecule type" value="Genomic_DNA"/>
</dbReference>
<name>Q5ZD31_ORYSJ</name>
<reference evidence="2" key="1">
    <citation type="journal article" date="2002" name="Nature">
        <title>The genome sequence and structure of rice chromosome 1.</title>
        <authorList>
            <person name="Sasaki T."/>
            <person name="Matsumoto T."/>
            <person name="Yamamoto K."/>
            <person name="Sakata K."/>
            <person name="Baba T."/>
            <person name="Katayose Y."/>
            <person name="Wu J."/>
            <person name="Niimura Y."/>
            <person name="Cheng Z."/>
            <person name="Nagamura Y."/>
            <person name="Antonio B.A."/>
            <person name="Kanamori H."/>
            <person name="Hosokawa S."/>
            <person name="Masukawa M."/>
            <person name="Arikawa K."/>
            <person name="Chiden Y."/>
            <person name="Hayashi M."/>
            <person name="Okamoto M."/>
            <person name="Ando T."/>
            <person name="Aoki H."/>
            <person name="Arita K."/>
            <person name="Hamada M."/>
            <person name="Harada C."/>
            <person name="Hijishita S."/>
            <person name="Honda M."/>
            <person name="Ichikawa Y."/>
            <person name="Idonuma A."/>
            <person name="Iijima M."/>
            <person name="Ikeda M."/>
            <person name="Ikeno M."/>
            <person name="Itoh S."/>
            <person name="Itoh T."/>
            <person name="Itoh Y."/>
            <person name="Itoh Y."/>
            <person name="Iwabuchi A."/>
            <person name="Kamiya K."/>
            <person name="Karasawa W."/>
            <person name="Katagiri S."/>
            <person name="Kikuta A."/>
            <person name="Kobayashi N."/>
            <person name="Kono I."/>
            <person name="Machita K."/>
            <person name="Maehara T."/>
            <person name="Mizuno H."/>
            <person name="Mizubayashi T."/>
            <person name="Mukai Y."/>
            <person name="Nagasaki H."/>
            <person name="Nakashima M."/>
            <person name="Nakama Y."/>
            <person name="Nakamichi Y."/>
            <person name="Nakamura M."/>
            <person name="Namiki N."/>
            <person name="Negishi M."/>
            <person name="Ohta I."/>
            <person name="Ono N."/>
            <person name="Saji S."/>
            <person name="Sakai K."/>
            <person name="Shibata M."/>
            <person name="Shimokawa T."/>
            <person name="Shomura A."/>
            <person name="Song J."/>
            <person name="Takazaki Y."/>
            <person name="Terasawa K."/>
            <person name="Tsuji K."/>
            <person name="Waki K."/>
            <person name="Yamagata H."/>
            <person name="Yamane H."/>
            <person name="Yoshiki S."/>
            <person name="Yoshihara R."/>
            <person name="Yukawa K."/>
            <person name="Zhong H."/>
            <person name="Iwama H."/>
            <person name="Endo T."/>
            <person name="Ito H."/>
            <person name="Hahn J.H."/>
            <person name="Kim H.I."/>
            <person name="Eun M.Y."/>
            <person name="Yano M."/>
            <person name="Jiang J."/>
            <person name="Gojobori T."/>
        </authorList>
    </citation>
    <scope>NUCLEOTIDE SEQUENCE [LARGE SCALE GENOMIC DNA]</scope>
</reference>
<evidence type="ECO:0000256" key="1">
    <source>
        <dbReference type="SAM" id="MobiDB-lite"/>
    </source>
</evidence>
<feature type="region of interest" description="Disordered" evidence="1">
    <location>
        <begin position="88"/>
        <end position="122"/>
    </location>
</feature>
<feature type="compositionally biased region" description="Basic residues" evidence="1">
    <location>
        <begin position="98"/>
        <end position="108"/>
    </location>
</feature>
<feature type="region of interest" description="Disordered" evidence="1">
    <location>
        <begin position="30"/>
        <end position="58"/>
    </location>
</feature>
<organism evidence="2">
    <name type="scientific">Oryza sativa subsp. japonica</name>
    <name type="common">Rice</name>
    <dbReference type="NCBI Taxonomy" id="39947"/>
    <lineage>
        <taxon>Eukaryota</taxon>
        <taxon>Viridiplantae</taxon>
        <taxon>Streptophyta</taxon>
        <taxon>Embryophyta</taxon>
        <taxon>Tracheophyta</taxon>
        <taxon>Spermatophyta</taxon>
        <taxon>Magnoliopsida</taxon>
        <taxon>Liliopsida</taxon>
        <taxon>Poales</taxon>
        <taxon>Poaceae</taxon>
        <taxon>BOP clade</taxon>
        <taxon>Oryzoideae</taxon>
        <taxon>Oryzeae</taxon>
        <taxon>Oryzinae</taxon>
        <taxon>Oryza</taxon>
        <taxon>Oryza sativa</taxon>
    </lineage>
</organism>
<sequence>MPFSNQQKHPIIAFTSIQFQLGFSSSCRLPPEARGGGGGRRRGCGLGSNGCPSSSGGATPVTALMWVVVKGAAVEAIVVKTDLDEADLPDEAGLSRGARGRGMGRRAATRGGALSGIRSNSA</sequence>
<feature type="compositionally biased region" description="Gly residues" evidence="1">
    <location>
        <begin position="34"/>
        <end position="48"/>
    </location>
</feature>